<dbReference type="InterPro" id="IPR001708">
    <property type="entry name" value="YidC/ALB3/OXA1/COX18"/>
</dbReference>
<name>A0A5J4YP91_PORPP</name>
<accession>A0A5J4YP91</accession>
<keyword evidence="4 7" id="KW-0472">Membrane</keyword>
<protein>
    <submittedName>
        <fullName evidence="9">Mitochondrial inner membrane protein OXA1</fullName>
    </submittedName>
</protein>
<dbReference type="CDD" id="cd20069">
    <property type="entry name" value="5TM_Oxa1-like"/>
    <property type="match status" value="1"/>
</dbReference>
<dbReference type="InterPro" id="IPR028055">
    <property type="entry name" value="YidC/Oxa/ALB_C"/>
</dbReference>
<dbReference type="PANTHER" id="PTHR12428">
    <property type="entry name" value="OXA1"/>
    <property type="match status" value="1"/>
</dbReference>
<dbReference type="OrthoDB" id="2148490at2759"/>
<evidence type="ECO:0000256" key="3">
    <source>
        <dbReference type="ARBA" id="ARBA00022989"/>
    </source>
</evidence>
<keyword evidence="10" id="KW-1185">Reference proteome</keyword>
<evidence type="ECO:0000256" key="5">
    <source>
        <dbReference type="RuleBase" id="RU003945"/>
    </source>
</evidence>
<dbReference type="AlphaFoldDB" id="A0A5J4YP91"/>
<feature type="region of interest" description="Disordered" evidence="6">
    <location>
        <begin position="116"/>
        <end position="148"/>
    </location>
</feature>
<keyword evidence="2 5" id="KW-0812">Transmembrane</keyword>
<feature type="transmembrane region" description="Helical" evidence="7">
    <location>
        <begin position="354"/>
        <end position="374"/>
    </location>
</feature>
<dbReference type="Pfam" id="PF02096">
    <property type="entry name" value="60KD_IMP"/>
    <property type="match status" value="1"/>
</dbReference>
<evidence type="ECO:0000313" key="9">
    <source>
        <dbReference type="EMBL" id="KAA8493118.1"/>
    </source>
</evidence>
<dbReference type="OMA" id="PLGFGCY"/>
<organism evidence="9 10">
    <name type="scientific">Porphyridium purpureum</name>
    <name type="common">Red alga</name>
    <name type="synonym">Porphyridium cruentum</name>
    <dbReference type="NCBI Taxonomy" id="35688"/>
    <lineage>
        <taxon>Eukaryota</taxon>
        <taxon>Rhodophyta</taxon>
        <taxon>Bangiophyceae</taxon>
        <taxon>Porphyridiales</taxon>
        <taxon>Porphyridiaceae</taxon>
        <taxon>Porphyridium</taxon>
    </lineage>
</organism>
<evidence type="ECO:0000256" key="1">
    <source>
        <dbReference type="ARBA" id="ARBA00004141"/>
    </source>
</evidence>
<gene>
    <name evidence="9" type="ORF">FVE85_8563</name>
</gene>
<evidence type="ECO:0000313" key="10">
    <source>
        <dbReference type="Proteomes" id="UP000324585"/>
    </source>
</evidence>
<feature type="domain" description="Membrane insertase YidC/Oxa/ALB C-terminal" evidence="8">
    <location>
        <begin position="196"/>
        <end position="388"/>
    </location>
</feature>
<sequence>MGRGTSAAVAACAAARSAWRQLYANPRGRQLSQTQVAPRFGRGRASFARAEAGGPARSTLLACVACEQSGKGARRRGSFTNPSASRAPFDAPSRGFISLPWLTSTPKVPEVAQIFASDPPHNKAPGETPPAPDQTTAPLKESATPEPTLGAPIDVLDDAELEKVLDQVSGIGGDTYWYKFAVDGLVQMQQTLGMPWWMTVIVLTLGIRIVFLPITLYVMRYQAKAQAMNPVIQRMSTEAKDLMKLGRTNEARQAQKEMQVVMNKEGVNPLRALIGPISQMPVFISLFVTLRKLAEVEPSLVTGGALWFIDLSQRDPFYILPALSGLTMLGMMELSRRVAATQPSPGMIWGMRGFALISTGVMARFPAVLFMYWLTTNSITLLVNLLTQQRAVREMLGYNDVDPSKYLTKMSPAALQAEQIEQYHRMSREDALKTYTKKPRRVQTLPGTQSAGGEAAQGRAAVSSPRPHAPKSRTTLSARSDGRAAGAVQPRRFISSLQGIKVAPHVALGHGLGGVRVHQPVADHCF</sequence>
<proteinExistence type="inferred from homology"/>
<dbReference type="NCBIfam" id="TIGR03592">
    <property type="entry name" value="yidC_oxa1_cterm"/>
    <property type="match status" value="1"/>
</dbReference>
<dbReference type="Proteomes" id="UP000324585">
    <property type="component" value="Unassembled WGS sequence"/>
</dbReference>
<dbReference type="EMBL" id="VRMN01000007">
    <property type="protein sequence ID" value="KAA8493118.1"/>
    <property type="molecule type" value="Genomic_DNA"/>
</dbReference>
<evidence type="ECO:0000256" key="2">
    <source>
        <dbReference type="ARBA" id="ARBA00022692"/>
    </source>
</evidence>
<reference evidence="10" key="1">
    <citation type="journal article" date="2019" name="Nat. Commun.">
        <title>Expansion of phycobilisome linker gene families in mesophilic red algae.</title>
        <authorList>
            <person name="Lee J."/>
            <person name="Kim D."/>
            <person name="Bhattacharya D."/>
            <person name="Yoon H.S."/>
        </authorList>
    </citation>
    <scope>NUCLEOTIDE SEQUENCE [LARGE SCALE GENOMIC DNA]</scope>
    <source>
        <strain evidence="10">CCMP 1328</strain>
    </source>
</reference>
<dbReference type="PANTHER" id="PTHR12428:SF65">
    <property type="entry name" value="CYTOCHROME C OXIDASE ASSEMBLY PROTEIN COX18, MITOCHONDRIAL"/>
    <property type="match status" value="1"/>
</dbReference>
<evidence type="ECO:0000259" key="8">
    <source>
        <dbReference type="Pfam" id="PF02096"/>
    </source>
</evidence>
<feature type="transmembrane region" description="Helical" evidence="7">
    <location>
        <begin position="196"/>
        <end position="219"/>
    </location>
</feature>
<dbReference type="GO" id="GO:0032979">
    <property type="term" value="P:protein insertion into mitochondrial inner membrane from matrix"/>
    <property type="evidence" value="ECO:0007669"/>
    <property type="project" value="TreeGrafter"/>
</dbReference>
<dbReference type="GO" id="GO:0005743">
    <property type="term" value="C:mitochondrial inner membrane"/>
    <property type="evidence" value="ECO:0007669"/>
    <property type="project" value="TreeGrafter"/>
</dbReference>
<comment type="similarity">
    <text evidence="5">Belongs to the OXA1/ALB3/YidC family.</text>
</comment>
<comment type="caution">
    <text evidence="9">The sequence shown here is derived from an EMBL/GenBank/DDBJ whole genome shotgun (WGS) entry which is preliminary data.</text>
</comment>
<feature type="region of interest" description="Disordered" evidence="6">
    <location>
        <begin position="435"/>
        <end position="487"/>
    </location>
</feature>
<dbReference type="GO" id="GO:0032977">
    <property type="term" value="F:membrane insertase activity"/>
    <property type="evidence" value="ECO:0007669"/>
    <property type="project" value="InterPro"/>
</dbReference>
<comment type="subcellular location">
    <subcellularLocation>
        <location evidence="1 5">Membrane</location>
        <topology evidence="1 5">Multi-pass membrane protein</topology>
    </subcellularLocation>
</comment>
<keyword evidence="3 7" id="KW-1133">Transmembrane helix</keyword>
<evidence type="ECO:0000256" key="4">
    <source>
        <dbReference type="ARBA" id="ARBA00023136"/>
    </source>
</evidence>
<evidence type="ECO:0000256" key="6">
    <source>
        <dbReference type="SAM" id="MobiDB-lite"/>
    </source>
</evidence>
<evidence type="ECO:0000256" key="7">
    <source>
        <dbReference type="SAM" id="Phobius"/>
    </source>
</evidence>